<accession>A0A6A6W7N8</accession>
<dbReference type="PANTHER" id="PTHR28527:SF1">
    <property type="entry name" value="SWI5-DEPENDENT RECOMBINATION DNA REPAIR PROTEIN 1"/>
    <property type="match status" value="1"/>
</dbReference>
<feature type="compositionally biased region" description="Basic and acidic residues" evidence="1">
    <location>
        <begin position="240"/>
        <end position="257"/>
    </location>
</feature>
<dbReference type="AlphaFoldDB" id="A0A6A6W7N8"/>
<dbReference type="EMBL" id="ML996571">
    <property type="protein sequence ID" value="KAF2758555.1"/>
    <property type="molecule type" value="Genomic_DNA"/>
</dbReference>
<feature type="region of interest" description="Disordered" evidence="1">
    <location>
        <begin position="1"/>
        <end position="128"/>
    </location>
</feature>
<feature type="compositionally biased region" description="Basic residues" evidence="1">
    <location>
        <begin position="1"/>
        <end position="11"/>
    </location>
</feature>
<dbReference type="GO" id="GO:0006310">
    <property type="term" value="P:DNA recombination"/>
    <property type="evidence" value="ECO:0007669"/>
    <property type="project" value="TreeGrafter"/>
</dbReference>
<sequence>MSTPLPKRRRLNGPSALHKPFKSPFRTALATCSNPPDTPPSSDNIEPKSDQPDEPSTTTSEPRAQPTVSTPFRNPYQPSTPSTTKSRPHPPPFRTPQSIARPNAPQQSLRPQPQTSHVSTPTSTSLSLRTSHLRTQIHTLNQAIQLLSNPDSDTHLLDLTSKWRSASRLAAEELFASSRERVQRMGGVSAWKDKEREGRTRMLTWEEERLDEENGLESSDSEASDDEDGANDDDGDDEGENKRLSPEERDMRREARREARTIARERLSAMKAQIRERRRAEDYAASMEVNSDESFTLDMMLRALNVDLDVIGYSKAVQGWVG</sequence>
<name>A0A6A6W7N8_9PEZI</name>
<dbReference type="GeneID" id="54482086"/>
<evidence type="ECO:0000313" key="3">
    <source>
        <dbReference type="Proteomes" id="UP000799437"/>
    </source>
</evidence>
<evidence type="ECO:0000313" key="2">
    <source>
        <dbReference type="EMBL" id="KAF2758555.1"/>
    </source>
</evidence>
<feature type="compositionally biased region" description="Polar residues" evidence="1">
    <location>
        <begin position="95"/>
        <end position="110"/>
    </location>
</feature>
<gene>
    <name evidence="2" type="ORF">EJ05DRAFT_355579</name>
</gene>
<reference evidence="2" key="1">
    <citation type="journal article" date="2020" name="Stud. Mycol.">
        <title>101 Dothideomycetes genomes: a test case for predicting lifestyles and emergence of pathogens.</title>
        <authorList>
            <person name="Haridas S."/>
            <person name="Albert R."/>
            <person name="Binder M."/>
            <person name="Bloem J."/>
            <person name="Labutti K."/>
            <person name="Salamov A."/>
            <person name="Andreopoulos B."/>
            <person name="Baker S."/>
            <person name="Barry K."/>
            <person name="Bills G."/>
            <person name="Bluhm B."/>
            <person name="Cannon C."/>
            <person name="Castanera R."/>
            <person name="Culley D."/>
            <person name="Daum C."/>
            <person name="Ezra D."/>
            <person name="Gonzalez J."/>
            <person name="Henrissat B."/>
            <person name="Kuo A."/>
            <person name="Liang C."/>
            <person name="Lipzen A."/>
            <person name="Lutzoni F."/>
            <person name="Magnuson J."/>
            <person name="Mondo S."/>
            <person name="Nolan M."/>
            <person name="Ohm R."/>
            <person name="Pangilinan J."/>
            <person name="Park H.-J."/>
            <person name="Ramirez L."/>
            <person name="Alfaro M."/>
            <person name="Sun H."/>
            <person name="Tritt A."/>
            <person name="Yoshinaga Y."/>
            <person name="Zwiers L.-H."/>
            <person name="Turgeon B."/>
            <person name="Goodwin S."/>
            <person name="Spatafora J."/>
            <person name="Crous P."/>
            <person name="Grigoriev I."/>
        </authorList>
    </citation>
    <scope>NUCLEOTIDE SEQUENCE</scope>
    <source>
        <strain evidence="2">CBS 121739</strain>
    </source>
</reference>
<organism evidence="2 3">
    <name type="scientific">Pseudovirgaria hyperparasitica</name>
    <dbReference type="NCBI Taxonomy" id="470096"/>
    <lineage>
        <taxon>Eukaryota</taxon>
        <taxon>Fungi</taxon>
        <taxon>Dikarya</taxon>
        <taxon>Ascomycota</taxon>
        <taxon>Pezizomycotina</taxon>
        <taxon>Dothideomycetes</taxon>
        <taxon>Dothideomycetes incertae sedis</taxon>
        <taxon>Acrospermales</taxon>
        <taxon>Acrospermaceae</taxon>
        <taxon>Pseudovirgaria</taxon>
    </lineage>
</organism>
<feature type="region of interest" description="Disordered" evidence="1">
    <location>
        <begin position="202"/>
        <end position="257"/>
    </location>
</feature>
<evidence type="ECO:0000256" key="1">
    <source>
        <dbReference type="SAM" id="MobiDB-lite"/>
    </source>
</evidence>
<feature type="compositionally biased region" description="Polar residues" evidence="1">
    <location>
        <begin position="54"/>
        <end position="85"/>
    </location>
</feature>
<keyword evidence="3" id="KW-1185">Reference proteome</keyword>
<dbReference type="RefSeq" id="XP_033601006.1">
    <property type="nucleotide sequence ID" value="XM_033741032.1"/>
</dbReference>
<proteinExistence type="predicted"/>
<dbReference type="PANTHER" id="PTHR28527">
    <property type="entry name" value="MATING-TYPE SWITCHING PROTEIN SWI2-RELATED"/>
    <property type="match status" value="1"/>
</dbReference>
<dbReference type="Proteomes" id="UP000799437">
    <property type="component" value="Unassembled WGS sequence"/>
</dbReference>
<protein>
    <recommendedName>
        <fullName evidence="4">Swi5-domain-containing protein</fullName>
    </recommendedName>
</protein>
<evidence type="ECO:0008006" key="4">
    <source>
        <dbReference type="Google" id="ProtNLM"/>
    </source>
</evidence>
<feature type="compositionally biased region" description="Low complexity" evidence="1">
    <location>
        <begin position="111"/>
        <end position="128"/>
    </location>
</feature>
<dbReference type="OrthoDB" id="27934at2759"/>
<dbReference type="Gene3D" id="6.10.140.1020">
    <property type="match status" value="1"/>
</dbReference>
<feature type="compositionally biased region" description="Acidic residues" evidence="1">
    <location>
        <begin position="208"/>
        <end position="239"/>
    </location>
</feature>